<gene>
    <name evidence="1" type="ordered locus">TUZN_0488</name>
</gene>
<accession>F2L3C5</accession>
<dbReference type="STRING" id="999630.TUZN_0488"/>
<name>F2L3C5_THEU7</name>
<dbReference type="KEGG" id="tuz:TUZN_0488"/>
<keyword evidence="2" id="KW-1185">Reference proteome</keyword>
<dbReference type="HOGENOM" id="CLU_1168630_0_0_2"/>
<protein>
    <submittedName>
        <fullName evidence="1">Uncharacterized protein</fullName>
    </submittedName>
</protein>
<dbReference type="EMBL" id="CP002590">
    <property type="protein sequence ID" value="AEA11984.1"/>
    <property type="molecule type" value="Genomic_DNA"/>
</dbReference>
<reference key="2">
    <citation type="submission" date="2011-03" db="EMBL/GenBank/DDBJ databases">
        <title>Complete genome sequence of the thermoacidophilic crenarchaeon Thermoproteus uzoniensis 768-20.</title>
        <authorList>
            <person name="Mardanov A.V."/>
            <person name="Gumerov V.M."/>
            <person name="Beletsky A.V."/>
            <person name="Prokofeva M.I."/>
            <person name="Bonch-Osmolovskaya E.A."/>
            <person name="Ravin N.V."/>
            <person name="Skryabin K.G."/>
        </authorList>
    </citation>
    <scope>NUCLEOTIDE SEQUENCE</scope>
    <source>
        <strain>768-20</strain>
    </source>
</reference>
<organism evidence="1 2">
    <name type="scientific">Thermoproteus uzoniensis (strain 768-20)</name>
    <dbReference type="NCBI Taxonomy" id="999630"/>
    <lineage>
        <taxon>Archaea</taxon>
        <taxon>Thermoproteota</taxon>
        <taxon>Thermoprotei</taxon>
        <taxon>Thermoproteales</taxon>
        <taxon>Thermoproteaceae</taxon>
        <taxon>Thermoproteus</taxon>
    </lineage>
</organism>
<dbReference type="AlphaFoldDB" id="F2L3C5"/>
<proteinExistence type="predicted"/>
<dbReference type="eggNOG" id="arCOG13911">
    <property type="taxonomic scope" value="Archaea"/>
</dbReference>
<reference evidence="1 2" key="1">
    <citation type="journal article" date="2011" name="J. Bacteriol.">
        <title>Complete genome sequence of the thermoacidophilic crenarchaeon Thermoproteus uzoniensis 768-20.</title>
        <authorList>
            <person name="Mardanov A.V."/>
            <person name="Gumerov V.M."/>
            <person name="Beletsky A.V."/>
            <person name="Prokofeva M.I."/>
            <person name="Bonch-Osmolovskaya E.A."/>
            <person name="Ravin N.V."/>
            <person name="Skryabin K.G."/>
        </authorList>
    </citation>
    <scope>NUCLEOTIDE SEQUENCE [LARGE SCALE GENOMIC DNA]</scope>
    <source>
        <strain evidence="1 2">768-20</strain>
    </source>
</reference>
<evidence type="ECO:0000313" key="1">
    <source>
        <dbReference type="EMBL" id="AEA11984.1"/>
    </source>
</evidence>
<evidence type="ECO:0000313" key="2">
    <source>
        <dbReference type="Proteomes" id="UP000008138"/>
    </source>
</evidence>
<sequence>MKKIYVAVVGAAIAALLTVYLAYAGSVNKPSGAGPKPFHVKLLVRGDKLIALYDNGTVFAVLKLHMYRDSDIRIADKVPNFTATGNVIKVRLKAVIENGTIKAIEVIFDNGTEIVLTNVTIHSSGIRKVGATDTQSTRPQIIAVSQNIGGPPGSQDMYGPYPGALALQFNLSWSPTSTGLCVGYFYAETDNGEGYCGWGGSLSYRFNFNGVDTAYAVVFNPFTATVTHQGTLTAYIW</sequence>
<dbReference type="Proteomes" id="UP000008138">
    <property type="component" value="Chromosome"/>
</dbReference>